<accession>E3HES5</accession>
<evidence type="ECO:0000313" key="1">
    <source>
        <dbReference type="EMBL" id="ADP16484.1"/>
    </source>
</evidence>
<dbReference type="RefSeq" id="WP_013393799.1">
    <property type="nucleotide sequence ID" value="NC_014640.1"/>
</dbReference>
<dbReference type="AlphaFoldDB" id="E3HES5"/>
<dbReference type="OrthoDB" id="9947363at2"/>
<dbReference type="Proteomes" id="UP000006876">
    <property type="component" value="Chromosome"/>
</dbReference>
<gene>
    <name evidence="1" type="ordered locus">AXYL_03164</name>
</gene>
<proteinExistence type="predicted"/>
<evidence type="ECO:0000313" key="2">
    <source>
        <dbReference type="Proteomes" id="UP000006876"/>
    </source>
</evidence>
<dbReference type="EMBL" id="CP002287">
    <property type="protein sequence ID" value="ADP16484.1"/>
    <property type="molecule type" value="Genomic_DNA"/>
</dbReference>
<protein>
    <submittedName>
        <fullName evidence="1">Uncharacterized protein</fullName>
    </submittedName>
</protein>
<sequence>MEDSSKQAWQAWVALVCSTHGLTVPAETQAAVARGLLRLSVIEADIANCGDEDA</sequence>
<dbReference type="HOGENOM" id="CLU_3039338_0_0_4"/>
<organism evidence="1 2">
    <name type="scientific">Achromobacter xylosoxidans (strain A8)</name>
    <dbReference type="NCBI Taxonomy" id="762376"/>
    <lineage>
        <taxon>Bacteria</taxon>
        <taxon>Pseudomonadati</taxon>
        <taxon>Pseudomonadota</taxon>
        <taxon>Betaproteobacteria</taxon>
        <taxon>Burkholderiales</taxon>
        <taxon>Alcaligenaceae</taxon>
        <taxon>Achromobacter</taxon>
    </lineage>
</organism>
<reference evidence="1 2" key="1">
    <citation type="journal article" date="2011" name="J. Bacteriol.">
        <title>Complete genome sequence of the haloaromatic acid-degrading bacterium Achromobacter xylosoxidans A8.</title>
        <authorList>
            <person name="Strnad H."/>
            <person name="Ridl J."/>
            <person name="Paces J."/>
            <person name="Kolar M."/>
            <person name="Vlcek C."/>
            <person name="Paces V."/>
        </authorList>
    </citation>
    <scope>NUCLEOTIDE SEQUENCE [LARGE SCALE GENOMIC DNA]</scope>
    <source>
        <strain evidence="1 2">A8</strain>
    </source>
</reference>
<dbReference type="KEGG" id="axy:AXYL_03164"/>
<name>E3HES5_ACHXA</name>
<dbReference type="STRING" id="762376.AXYL_03164"/>